<evidence type="ECO:0000313" key="11">
    <source>
        <dbReference type="Proteomes" id="UP001372338"/>
    </source>
</evidence>
<dbReference type="PANTHER" id="PTHR14865:SF2">
    <property type="entry name" value="CST COMPLEX SUBUNIT CTC1"/>
    <property type="match status" value="1"/>
</dbReference>
<keyword evidence="11" id="KW-1185">Reference proteome</keyword>
<dbReference type="Pfam" id="PF15491">
    <property type="entry name" value="CTC1_2"/>
    <property type="match status" value="1"/>
</dbReference>
<comment type="caution">
    <text evidence="10">The sequence shown here is derived from an EMBL/GenBank/DDBJ whole genome shotgun (WGS) entry which is preliminary data.</text>
</comment>
<evidence type="ECO:0000256" key="8">
    <source>
        <dbReference type="ARBA" id="ARBA00023242"/>
    </source>
</evidence>
<organism evidence="10 11">
    <name type="scientific">Crotalaria pallida</name>
    <name type="common">Smooth rattlebox</name>
    <name type="synonym">Crotalaria striata</name>
    <dbReference type="NCBI Taxonomy" id="3830"/>
    <lineage>
        <taxon>Eukaryota</taxon>
        <taxon>Viridiplantae</taxon>
        <taxon>Streptophyta</taxon>
        <taxon>Embryophyta</taxon>
        <taxon>Tracheophyta</taxon>
        <taxon>Spermatophyta</taxon>
        <taxon>Magnoliopsida</taxon>
        <taxon>eudicotyledons</taxon>
        <taxon>Gunneridae</taxon>
        <taxon>Pentapetalae</taxon>
        <taxon>rosids</taxon>
        <taxon>fabids</taxon>
        <taxon>Fabales</taxon>
        <taxon>Fabaceae</taxon>
        <taxon>Papilionoideae</taxon>
        <taxon>50 kb inversion clade</taxon>
        <taxon>genistoids sensu lato</taxon>
        <taxon>core genistoids</taxon>
        <taxon>Crotalarieae</taxon>
        <taxon>Crotalaria</taxon>
    </lineage>
</organism>
<evidence type="ECO:0000256" key="3">
    <source>
        <dbReference type="ARBA" id="ARBA00006332"/>
    </source>
</evidence>
<evidence type="ECO:0000256" key="4">
    <source>
        <dbReference type="ARBA" id="ARBA00016175"/>
    </source>
</evidence>
<dbReference type="GO" id="GO:0042162">
    <property type="term" value="F:telomeric DNA binding"/>
    <property type="evidence" value="ECO:0007669"/>
    <property type="project" value="TreeGrafter"/>
</dbReference>
<protein>
    <recommendedName>
        <fullName evidence="4">CST complex subunit CTC1</fullName>
    </recommendedName>
</protein>
<dbReference type="PANTHER" id="PTHR14865">
    <property type="entry name" value="CST COMPLEX SUBUNIT CTC1"/>
    <property type="match status" value="1"/>
</dbReference>
<keyword evidence="5" id="KW-0158">Chromosome</keyword>
<evidence type="ECO:0000256" key="2">
    <source>
        <dbReference type="ARBA" id="ARBA00004574"/>
    </source>
</evidence>
<keyword evidence="7" id="KW-0238">DNA-binding</keyword>
<name>A0AAN9DZK4_CROPI</name>
<reference evidence="10 11" key="1">
    <citation type="submission" date="2024-01" db="EMBL/GenBank/DDBJ databases">
        <title>The genomes of 5 underutilized Papilionoideae crops provide insights into root nodulation and disease resistanc.</title>
        <authorList>
            <person name="Yuan L."/>
        </authorList>
    </citation>
    <scope>NUCLEOTIDE SEQUENCE [LARGE SCALE GENOMIC DNA]</scope>
    <source>
        <strain evidence="10">ZHUSHIDOU_FW_LH</strain>
        <tissue evidence="10">Leaf</tissue>
    </source>
</reference>
<gene>
    <name evidence="10" type="ORF">RIF29_38129</name>
</gene>
<dbReference type="InterPro" id="IPR028262">
    <property type="entry name" value="CTC1_plant"/>
</dbReference>
<accession>A0AAN9DZK4</accession>
<feature type="compositionally biased region" description="Low complexity" evidence="9">
    <location>
        <begin position="18"/>
        <end position="31"/>
    </location>
</feature>
<comment type="similarity">
    <text evidence="3">Belongs to the CTC1 family.</text>
</comment>
<evidence type="ECO:0000256" key="1">
    <source>
        <dbReference type="ARBA" id="ARBA00004123"/>
    </source>
</evidence>
<proteinExistence type="inferred from homology"/>
<comment type="subcellular location">
    <subcellularLocation>
        <location evidence="2">Chromosome</location>
        <location evidence="2">Telomere</location>
    </subcellularLocation>
    <subcellularLocation>
        <location evidence="1">Nucleus</location>
    </subcellularLocation>
</comment>
<evidence type="ECO:0000256" key="6">
    <source>
        <dbReference type="ARBA" id="ARBA00022895"/>
    </source>
</evidence>
<dbReference type="InterPro" id="IPR042617">
    <property type="entry name" value="CTC1-like"/>
</dbReference>
<keyword evidence="6" id="KW-0779">Telomere</keyword>
<evidence type="ECO:0000313" key="10">
    <source>
        <dbReference type="EMBL" id="KAK7243336.1"/>
    </source>
</evidence>
<evidence type="ECO:0000256" key="9">
    <source>
        <dbReference type="SAM" id="MobiDB-lite"/>
    </source>
</evidence>
<keyword evidence="8" id="KW-0539">Nucleus</keyword>
<dbReference type="GO" id="GO:1990879">
    <property type="term" value="C:CST complex"/>
    <property type="evidence" value="ECO:0007669"/>
    <property type="project" value="TreeGrafter"/>
</dbReference>
<dbReference type="GO" id="GO:0010833">
    <property type="term" value="P:telomere maintenance via telomere lengthening"/>
    <property type="evidence" value="ECO:0007669"/>
    <property type="project" value="TreeGrafter"/>
</dbReference>
<sequence>MEDDANIARLSDLLRSPRPLTATASPHFPSTTSPPPPPSLRLSDHHRVLTALNRPTIIVGTLTLPTPSSRSPCSCFRFSDSSSTVCCDVLQFQPSSLGKEIRVTAWNFIPFKHHHDHIAGCDSDSGFLEIIQWSFSDSNEGLKGLRHVDSLPLVPCGPNHHGEDSSKARYHVFGVVESVGPVSVVPCSMGASISDMNSSSKVNLPGFLVQLMCCECRLCCSKEFKRDLMSDTFVGNRNGNGHSFTNMHIVYFCGNASSWHPAMTKLISNRIMVSALKKKLIYITKDESRLMYVTADKSVLHVCRFSEKWMPCLKSDDIKGNGECGTYTGLIKGVYMQGMALELDHDVWLLLTDELHSHVHGLRIGTIISVRNVHFMDPKFSWTKIIILGACIKTSIIVEFFSPLETACNVVMQSRSMLGKFIQSSPFSARLWVLLLVSSLRKKFAGILSDKEILGSQYKEGLAQMYASSLLPPSVFQTEHGAFMGLCRHDLNACGREPHCDFLKPIIPMSILLYHCIDTLLRKLKLENHCEVLPVRSHSKLLSCEARYDGISVRRIISSEDVGVALIGYLKLNPSTRRLQLVDATGGIDVLIPDLPFTWNANKIYEVTDYDIVVDGIGEHVDHLKLHENEPLSCRMIFNCTRAARESSISIFAYFFWKSADCRKFSLYPYSIRNETGILKPGSYHLLRVSHKFPLQEKSYNNLRSHKSSTFVEAMLLPSILLLAGKSGFSHSCNVSMEKTKELSECCISDHNEERVLNKRQKLVMESISSMNDEFHTSIYELSDCSDSFRKSEENKKCFDLSSSQDISCLVTFRNLQNEKVICPAILHSTSPLKDMGFNSKPTARKILFEFPFERFLKYQLLQIGGHYIIEHNREDCICTTKDAGFGSRTKFLVDSGKHIWSLSFISNEVVLNHKSMYSSEKDSLYPSTDEALPKDQIEQLLLKSNIDYSGVCSDVCLYLPASFTGLLEDNVMESKDSQSHQFSISEESANIALSNGTVLGRPTLCSGHQMSNCLFPEGNLISLEGNVVEVHDIGSSFSNLCASGASLDALRLKGLVGTRSSFCIHVLVHHYIVKIFGSRSKHAFPTGFGPGVSAKFHRILDARAQNKFILLPVSFIVIKSMKVYDKRYSVGSSNLRLTKDPCSVSPDSFTCLISQLHQWPTYKQIVLRCRVVAVFVLVLERKSASFDVETKIKAWGTNLDIPLAGFLLDDGSSSCCCWANSESAATLLRLHEEFTAFNRLGNILKNCKRIIVKNYGSFIDSPFQDVVVSVTSGNALCSSDENLLKFIIFNSCVGRVWNIVASAMDAEEVRQLENGYLKEMVNMQTMQNIWAKEVSCPHTLAEGRIMIQELMKS</sequence>
<dbReference type="GO" id="GO:0003697">
    <property type="term" value="F:single-stranded DNA binding"/>
    <property type="evidence" value="ECO:0007669"/>
    <property type="project" value="TreeGrafter"/>
</dbReference>
<evidence type="ECO:0000256" key="7">
    <source>
        <dbReference type="ARBA" id="ARBA00023125"/>
    </source>
</evidence>
<evidence type="ECO:0000256" key="5">
    <source>
        <dbReference type="ARBA" id="ARBA00022454"/>
    </source>
</evidence>
<dbReference type="GO" id="GO:0045740">
    <property type="term" value="P:positive regulation of DNA replication"/>
    <property type="evidence" value="ECO:0007669"/>
    <property type="project" value="TreeGrafter"/>
</dbReference>
<dbReference type="EMBL" id="JAYWIO010000008">
    <property type="protein sequence ID" value="KAK7243336.1"/>
    <property type="molecule type" value="Genomic_DNA"/>
</dbReference>
<dbReference type="Proteomes" id="UP001372338">
    <property type="component" value="Unassembled WGS sequence"/>
</dbReference>
<feature type="region of interest" description="Disordered" evidence="9">
    <location>
        <begin position="18"/>
        <end position="43"/>
    </location>
</feature>